<proteinExistence type="inferred from homology"/>
<dbReference type="AlphaFoldDB" id="A0A9D1DSW4"/>
<dbReference type="Gene3D" id="3.40.50.300">
    <property type="entry name" value="P-loop containing nucleotide triphosphate hydrolases"/>
    <property type="match status" value="1"/>
</dbReference>
<dbReference type="InterPro" id="IPR036388">
    <property type="entry name" value="WH-like_DNA-bd_sf"/>
</dbReference>
<evidence type="ECO:0000256" key="5">
    <source>
        <dbReference type="PROSITE-ProRule" id="PRU00289"/>
    </source>
</evidence>
<evidence type="ECO:0000256" key="3">
    <source>
        <dbReference type="ARBA" id="ARBA00022840"/>
    </source>
</evidence>
<dbReference type="Pfam" id="PF01580">
    <property type="entry name" value="FtsK_SpoIIIE"/>
    <property type="match status" value="1"/>
</dbReference>
<reference evidence="8" key="2">
    <citation type="journal article" date="2021" name="PeerJ">
        <title>Extensive microbial diversity within the chicken gut microbiome revealed by metagenomics and culture.</title>
        <authorList>
            <person name="Gilroy R."/>
            <person name="Ravi A."/>
            <person name="Getino M."/>
            <person name="Pursley I."/>
            <person name="Horton D.L."/>
            <person name="Alikhan N.F."/>
            <person name="Baker D."/>
            <person name="Gharbi K."/>
            <person name="Hall N."/>
            <person name="Watson M."/>
            <person name="Adriaenssens E.M."/>
            <person name="Foster-Nyarko E."/>
            <person name="Jarju S."/>
            <person name="Secka A."/>
            <person name="Antonio M."/>
            <person name="Oren A."/>
            <person name="Chaudhuri R.R."/>
            <person name="La Ragione R."/>
            <person name="Hildebrand F."/>
            <person name="Pallen M.J."/>
        </authorList>
    </citation>
    <scope>NUCLEOTIDE SEQUENCE</scope>
    <source>
        <strain evidence="8">ChiSjej1B19-7085</strain>
    </source>
</reference>
<dbReference type="InterPro" id="IPR036390">
    <property type="entry name" value="WH_DNA-bd_sf"/>
</dbReference>
<protein>
    <submittedName>
        <fullName evidence="8">DNA translocase FtsK</fullName>
    </submittedName>
</protein>
<keyword evidence="2 5" id="KW-0547">Nucleotide-binding</keyword>
<dbReference type="InterPro" id="IPR002543">
    <property type="entry name" value="FtsK_dom"/>
</dbReference>
<dbReference type="SUPFAM" id="SSF52540">
    <property type="entry name" value="P-loop containing nucleoside triphosphate hydrolases"/>
    <property type="match status" value="1"/>
</dbReference>
<sequence>MEAPEKASPTSEESAETPEPEVSEEEDPTSEESAETPEPEVSEEADPTSEESAEMLEPEVTEEAAPTPEEPAETPEMEAPEKASPTPDESAEELGMEALGEATPVPEESVETSEKVTPTSEESTEMPEPEAPEEAAPTSEESAETSEPEASEETASAPEESVKTPNSEESKEAVSATEEAPKSQETEIPQEPAVSEEQDPWEKIPAAVQEIPMEIDLQPEPEEAPAKDFEPDPWEEVPAGKAESISDEANSPAEVTDEVTEKSAGENSEEDPWADIPEGTEKEKSSAALETTPYQRPPASLLEYSAQQDDAQMQEELQTNGDHLIDTLKSFGVQATMLDISRGPAVTRYELQPAAGVKISKITNLADDIAMNLAAPGVRIEAPIPGKAAVGIEVPNKKVNTVRMRELVESKEFLEAESPLTVALGRDIAGKITLANLAKMPHLLIAGSTGSGKSVCINSLIVSLLYKSSPDQVRFLMIDPKVVELGIYNGIPQLLVPVVTDPRKAAGALNWAVSEMLKRYQLFADNSVRDLGAYNRLAKENGYQDDDGQPMPALPQIVIIIDELADLMMAAPNDVENAICRLAQMARAAGMHLVIATQRPSVDVITGIIKANIPSRIAFAVSSQIDSRTILDMGGAEKLLGRGDMLFSPMGVQKPMRVQGCFVSDGEIESVVKFVKGTQDALYDSTILDEIERSAVQENEKSTDDDSSGGDMDPMLQDAIKCVAEAGQASASLLQRRLRLGYARAGRLIDEMEDMGIIGPREGSKPRQVLITYQQYLEMSVNREE</sequence>
<accession>A0A9D1DSW4</accession>
<feature type="compositionally biased region" description="Acidic residues" evidence="6">
    <location>
        <begin position="13"/>
        <end position="62"/>
    </location>
</feature>
<keyword evidence="3 5" id="KW-0067">ATP-binding</keyword>
<dbReference type="SUPFAM" id="SSF46785">
    <property type="entry name" value="Winged helix' DNA-binding domain"/>
    <property type="match status" value="1"/>
</dbReference>
<dbReference type="EMBL" id="DVHF01000156">
    <property type="protein sequence ID" value="HIR58400.1"/>
    <property type="molecule type" value="Genomic_DNA"/>
</dbReference>
<dbReference type="SMART" id="SM00843">
    <property type="entry name" value="Ftsk_gamma"/>
    <property type="match status" value="1"/>
</dbReference>
<dbReference type="InterPro" id="IPR018541">
    <property type="entry name" value="Ftsk_gamma"/>
</dbReference>
<dbReference type="CDD" id="cd01127">
    <property type="entry name" value="TrwB_TraG_TraD_VirD4"/>
    <property type="match status" value="1"/>
</dbReference>
<feature type="compositionally biased region" description="Low complexity" evidence="6">
    <location>
        <begin position="1"/>
        <end position="12"/>
    </location>
</feature>
<comment type="similarity">
    <text evidence="1">Belongs to the FtsK/SpoIIIE/SftA family.</text>
</comment>
<dbReference type="GO" id="GO:0005524">
    <property type="term" value="F:ATP binding"/>
    <property type="evidence" value="ECO:0007669"/>
    <property type="project" value="UniProtKB-UniRule"/>
</dbReference>
<dbReference type="InterPro" id="IPR041027">
    <property type="entry name" value="FtsK_alpha"/>
</dbReference>
<feature type="compositionally biased region" description="Basic and acidic residues" evidence="6">
    <location>
        <begin position="693"/>
        <end position="704"/>
    </location>
</feature>
<feature type="region of interest" description="Disordered" evidence="6">
    <location>
        <begin position="693"/>
        <end position="713"/>
    </location>
</feature>
<dbReference type="InterPro" id="IPR050206">
    <property type="entry name" value="FtsK/SpoIIIE/SftA"/>
</dbReference>
<feature type="region of interest" description="Disordered" evidence="6">
    <location>
        <begin position="1"/>
        <end position="297"/>
    </location>
</feature>
<dbReference type="Proteomes" id="UP000886785">
    <property type="component" value="Unassembled WGS sequence"/>
</dbReference>
<dbReference type="InterPro" id="IPR003593">
    <property type="entry name" value="AAA+_ATPase"/>
</dbReference>
<dbReference type="GO" id="GO:0003677">
    <property type="term" value="F:DNA binding"/>
    <property type="evidence" value="ECO:0007669"/>
    <property type="project" value="UniProtKB-KW"/>
</dbReference>
<organism evidence="8 9">
    <name type="scientific">Candidatus Gallacutalibacter pullicola</name>
    <dbReference type="NCBI Taxonomy" id="2840830"/>
    <lineage>
        <taxon>Bacteria</taxon>
        <taxon>Bacillati</taxon>
        <taxon>Bacillota</taxon>
        <taxon>Clostridia</taxon>
        <taxon>Eubacteriales</taxon>
        <taxon>Candidatus Gallacutalibacter</taxon>
    </lineage>
</organism>
<dbReference type="InterPro" id="IPR027417">
    <property type="entry name" value="P-loop_NTPase"/>
</dbReference>
<dbReference type="Gene3D" id="3.30.980.40">
    <property type="match status" value="1"/>
</dbReference>
<evidence type="ECO:0000256" key="4">
    <source>
        <dbReference type="ARBA" id="ARBA00023125"/>
    </source>
</evidence>
<feature type="compositionally biased region" description="Acidic residues" evidence="6">
    <location>
        <begin position="122"/>
        <end position="133"/>
    </location>
</feature>
<dbReference type="Gene3D" id="1.10.10.10">
    <property type="entry name" value="Winged helix-like DNA-binding domain superfamily/Winged helix DNA-binding domain"/>
    <property type="match status" value="1"/>
</dbReference>
<gene>
    <name evidence="8" type="ORF">IAA54_12140</name>
</gene>
<dbReference type="PANTHER" id="PTHR22683">
    <property type="entry name" value="SPORULATION PROTEIN RELATED"/>
    <property type="match status" value="1"/>
</dbReference>
<feature type="binding site" evidence="5">
    <location>
        <begin position="447"/>
        <end position="454"/>
    </location>
    <ligand>
        <name>ATP</name>
        <dbReference type="ChEBI" id="CHEBI:30616"/>
    </ligand>
</feature>
<evidence type="ECO:0000313" key="8">
    <source>
        <dbReference type="EMBL" id="HIR58400.1"/>
    </source>
</evidence>
<evidence type="ECO:0000313" key="9">
    <source>
        <dbReference type="Proteomes" id="UP000886785"/>
    </source>
</evidence>
<dbReference type="SMART" id="SM00382">
    <property type="entry name" value="AAA"/>
    <property type="match status" value="1"/>
</dbReference>
<keyword evidence="4" id="KW-0238">DNA-binding</keyword>
<feature type="compositionally biased region" description="Basic and acidic residues" evidence="6">
    <location>
        <begin position="160"/>
        <end position="172"/>
    </location>
</feature>
<dbReference type="PROSITE" id="PS50901">
    <property type="entry name" value="FTSK"/>
    <property type="match status" value="1"/>
</dbReference>
<reference evidence="8" key="1">
    <citation type="submission" date="2020-10" db="EMBL/GenBank/DDBJ databases">
        <authorList>
            <person name="Gilroy R."/>
        </authorList>
    </citation>
    <scope>NUCLEOTIDE SEQUENCE</scope>
    <source>
        <strain evidence="8">ChiSjej1B19-7085</strain>
    </source>
</reference>
<name>A0A9D1DSW4_9FIRM</name>
<evidence type="ECO:0000256" key="6">
    <source>
        <dbReference type="SAM" id="MobiDB-lite"/>
    </source>
</evidence>
<dbReference type="PANTHER" id="PTHR22683:SF41">
    <property type="entry name" value="DNA TRANSLOCASE FTSK"/>
    <property type="match status" value="1"/>
</dbReference>
<evidence type="ECO:0000256" key="2">
    <source>
        <dbReference type="ARBA" id="ARBA00022741"/>
    </source>
</evidence>
<dbReference type="GO" id="GO:0016020">
    <property type="term" value="C:membrane"/>
    <property type="evidence" value="ECO:0007669"/>
    <property type="project" value="UniProtKB-SubCell"/>
</dbReference>
<feature type="compositionally biased region" description="Acidic residues" evidence="6">
    <location>
        <begin position="141"/>
        <end position="152"/>
    </location>
</feature>
<evidence type="ECO:0000256" key="1">
    <source>
        <dbReference type="ARBA" id="ARBA00006474"/>
    </source>
</evidence>
<feature type="domain" description="FtsK" evidence="7">
    <location>
        <begin position="429"/>
        <end position="628"/>
    </location>
</feature>
<comment type="caution">
    <text evidence="8">The sequence shown here is derived from an EMBL/GenBank/DDBJ whole genome shotgun (WGS) entry which is preliminary data.</text>
</comment>
<dbReference type="Pfam" id="PF09397">
    <property type="entry name" value="FtsK_gamma"/>
    <property type="match status" value="1"/>
</dbReference>
<evidence type="ECO:0000259" key="7">
    <source>
        <dbReference type="PROSITE" id="PS50901"/>
    </source>
</evidence>
<dbReference type="Pfam" id="PF17854">
    <property type="entry name" value="FtsK_alpha"/>
    <property type="match status" value="1"/>
</dbReference>